<feature type="domain" description="UBP-type" evidence="20">
    <location>
        <begin position="7"/>
        <end position="108"/>
    </location>
</feature>
<dbReference type="InterPro" id="IPR001607">
    <property type="entry name" value="Znf_UBP"/>
</dbReference>
<evidence type="ECO:0000256" key="4">
    <source>
        <dbReference type="ARBA" id="ARBA00008269"/>
    </source>
</evidence>
<dbReference type="SMART" id="SM00290">
    <property type="entry name" value="ZnF_UBP"/>
    <property type="match status" value="1"/>
</dbReference>
<sequence length="883" mass="99317">MPPASNCDCPHLDCVGEITKEELIKKSHGQCQDCKVGGPNLWACLENGCAYVGCGESHTDHSTVHSQETRHNLTVNLTTLRVWCYACGKEVFLERKLGPHSPSNMKSLPSPQKPVQVHDTNRKAAMKKLITNKSFIVLVCLTGLKNIGNTCYMNAALQALSNCPPLTQFFLECGGLVRTDKKPALCKSYQKLVSDLWHKNRPSYVVPTTLFQGIKAINPMFRGYSQQDSQEFLRCLMDQLHEELKEPFPEPYDQSNGITVGDSPEEDNHSQSDNDFQSCESCGSSDRADNEAQNANVLMDATNEAEMLIPEQDEIQASREWQKEKNMINDLYHVDKDVDTISEATPIISSQGAIKVQSRASDIQISNITRPQSPVPMEGHNPKMSSSPPKAASVWPNLNPAHKKAVTTFSPPKNKRQKKYRSVISDVFDGTIVSSVQCLTCDRVSVTLENFQDISLPIPGKEDLAKLHSSTHQTSLVKAGSCGEAYAPQGWIAFVMEYIKSWFWGPVVTLQDCLAAFFARDELKGDNMYSCEKCKKLRNGVKFCKMQNLPEILCVHLKRFRHELMFSTKISTHVSFPLEGLDLQPFLAKDGSAQTTNYDLLSVICHHGTASSGHYIAYCRNDANNLWYEFDDQSVTEVTESCVQNAEAYVLFYKKSNDDALKERRRVSGLFNMMEPSLLQFYVSRQWLNKFKTFAEPGPISNDDFLCLHGGVPPSKATLIDDLVVMLPQNVWDHLYSRYGGGPAVNHLYVCHTCQNEIDKLEKRRKSELDMFVRLNKAFQEEESPVVIYCISMQWFREWEGFVKGKDNDPPGPIDNNKITINKTGHLTLKQGADSGQISEETWNFLHSIYSGGPLVTVRPNISHQETESSQSEEKIEVETRSI</sequence>
<evidence type="ECO:0000256" key="9">
    <source>
        <dbReference type="ARBA" id="ARBA00022737"/>
    </source>
</evidence>
<dbReference type="EC" id="3.4.19.12" evidence="17"/>
<dbReference type="GO" id="GO:0048471">
    <property type="term" value="C:perinuclear region of cytoplasm"/>
    <property type="evidence" value="ECO:0007669"/>
    <property type="project" value="UniProtKB-SubCell"/>
</dbReference>
<evidence type="ECO:0000256" key="17">
    <source>
        <dbReference type="RuleBase" id="RU366025"/>
    </source>
</evidence>
<evidence type="ECO:0000256" key="10">
    <source>
        <dbReference type="ARBA" id="ARBA00022771"/>
    </source>
</evidence>
<dbReference type="Ensembl" id="ENSGWIT00000033817.1">
    <property type="protein sequence ID" value="ENSGWIP00000031039.1"/>
    <property type="gene ID" value="ENSGWIG00000013711.1"/>
</dbReference>
<proteinExistence type="inferred from homology"/>
<dbReference type="Gene3D" id="3.30.40.10">
    <property type="entry name" value="Zinc/RING finger domain, C3HC4 (zinc finger)"/>
    <property type="match status" value="1"/>
</dbReference>
<keyword evidence="13 17" id="KW-0788">Thiol protease</keyword>
<keyword evidence="15" id="KW-0206">Cytoskeleton</keyword>
<dbReference type="InterPro" id="IPR006615">
    <property type="entry name" value="Pept_C19_DUSP"/>
</dbReference>
<keyword evidence="5" id="KW-0963">Cytoplasm</keyword>
<dbReference type="FunFam" id="3.30.2230.10:FF:000001">
    <property type="entry name" value="Ubiquitinyl hydrolase 1"/>
    <property type="match status" value="1"/>
</dbReference>
<feature type="domain" description="DUSP" evidence="21">
    <location>
        <begin position="760"/>
        <end position="862"/>
    </location>
</feature>
<feature type="region of interest" description="Disordered" evidence="18">
    <location>
        <begin position="369"/>
        <end position="392"/>
    </location>
</feature>
<feature type="compositionally biased region" description="Low complexity" evidence="18">
    <location>
        <begin position="382"/>
        <end position="392"/>
    </location>
</feature>
<evidence type="ECO:0000256" key="16">
    <source>
        <dbReference type="PROSITE-ProRule" id="PRU00502"/>
    </source>
</evidence>
<evidence type="ECO:0000313" key="22">
    <source>
        <dbReference type="Ensembl" id="ENSGWIP00000031039.1"/>
    </source>
</evidence>
<organism evidence="22 23">
    <name type="scientific">Gouania willdenowi</name>
    <name type="common">Blunt-snouted clingfish</name>
    <name type="synonym">Lepadogaster willdenowi</name>
    <dbReference type="NCBI Taxonomy" id="441366"/>
    <lineage>
        <taxon>Eukaryota</taxon>
        <taxon>Metazoa</taxon>
        <taxon>Chordata</taxon>
        <taxon>Craniata</taxon>
        <taxon>Vertebrata</taxon>
        <taxon>Euteleostomi</taxon>
        <taxon>Actinopterygii</taxon>
        <taxon>Neopterygii</taxon>
        <taxon>Teleostei</taxon>
        <taxon>Neoteleostei</taxon>
        <taxon>Acanthomorphata</taxon>
        <taxon>Ovalentaria</taxon>
        <taxon>Blenniimorphae</taxon>
        <taxon>Blenniiformes</taxon>
        <taxon>Gobiesocoidei</taxon>
        <taxon>Gobiesocidae</taxon>
        <taxon>Gobiesocinae</taxon>
        <taxon>Gouania</taxon>
    </lineage>
</organism>
<evidence type="ECO:0000256" key="5">
    <source>
        <dbReference type="ARBA" id="ARBA00022490"/>
    </source>
</evidence>
<dbReference type="GO" id="GO:0016579">
    <property type="term" value="P:protein deubiquitination"/>
    <property type="evidence" value="ECO:0007669"/>
    <property type="project" value="InterPro"/>
</dbReference>
<dbReference type="InterPro" id="IPR035927">
    <property type="entry name" value="DUSP-like_sf"/>
</dbReference>
<evidence type="ECO:0000256" key="12">
    <source>
        <dbReference type="ARBA" id="ARBA00022801"/>
    </source>
</evidence>
<dbReference type="Gene3D" id="3.30.2230.10">
    <property type="entry name" value="DUSP-like"/>
    <property type="match status" value="2"/>
</dbReference>
<dbReference type="GO" id="GO:0004843">
    <property type="term" value="F:cysteine-type deubiquitinase activity"/>
    <property type="evidence" value="ECO:0007669"/>
    <property type="project" value="UniProtKB-UniRule"/>
</dbReference>
<dbReference type="Pfam" id="PF02148">
    <property type="entry name" value="zf-UBP"/>
    <property type="match status" value="1"/>
</dbReference>
<dbReference type="FunFam" id="3.30.40.10:FF:000065">
    <property type="entry name" value="Ubiquitinyl hydrolase 1"/>
    <property type="match status" value="1"/>
</dbReference>
<reference evidence="22" key="2">
    <citation type="submission" date="2025-08" db="UniProtKB">
        <authorList>
            <consortium name="Ensembl"/>
        </authorList>
    </citation>
    <scope>IDENTIFICATION</scope>
</reference>
<dbReference type="PANTHER" id="PTHR21646:SF32">
    <property type="entry name" value="UBIQUITIN CARBOXYL-TERMINAL HYDROLASE 33"/>
    <property type="match status" value="1"/>
</dbReference>
<feature type="region of interest" description="Disordered" evidence="18">
    <location>
        <begin position="247"/>
        <end position="288"/>
    </location>
</feature>
<dbReference type="SUPFAM" id="SSF57850">
    <property type="entry name" value="RING/U-box"/>
    <property type="match status" value="1"/>
</dbReference>
<gene>
    <name evidence="22" type="primary">usp33</name>
</gene>
<dbReference type="InterPro" id="IPR013083">
    <property type="entry name" value="Znf_RING/FYVE/PHD"/>
</dbReference>
<feature type="compositionally biased region" description="Basic and acidic residues" evidence="18">
    <location>
        <begin position="872"/>
        <end position="883"/>
    </location>
</feature>
<dbReference type="InterPro" id="IPR001394">
    <property type="entry name" value="Peptidase_C19_UCH"/>
</dbReference>
<dbReference type="GO" id="GO:0006897">
    <property type="term" value="P:endocytosis"/>
    <property type="evidence" value="ECO:0007669"/>
    <property type="project" value="UniProtKB-KW"/>
</dbReference>
<reference evidence="22" key="1">
    <citation type="submission" date="2020-06" db="EMBL/GenBank/DDBJ databases">
        <authorList>
            <consortium name="Wellcome Sanger Institute Data Sharing"/>
        </authorList>
    </citation>
    <scope>NUCLEOTIDE SEQUENCE [LARGE SCALE GENOMIC DNA]</scope>
</reference>
<feature type="domain" description="DUSP" evidence="21">
    <location>
        <begin position="658"/>
        <end position="751"/>
    </location>
</feature>
<dbReference type="PROSITE" id="PS50235">
    <property type="entry name" value="USP_3"/>
    <property type="match status" value="1"/>
</dbReference>
<evidence type="ECO:0000313" key="23">
    <source>
        <dbReference type="Proteomes" id="UP000694680"/>
    </source>
</evidence>
<evidence type="ECO:0000256" key="18">
    <source>
        <dbReference type="SAM" id="MobiDB-lite"/>
    </source>
</evidence>
<dbReference type="SUPFAM" id="SSF143791">
    <property type="entry name" value="DUSP-like"/>
    <property type="match status" value="2"/>
</dbReference>
<keyword evidence="9" id="KW-0677">Repeat</keyword>
<accession>A0A8C5GJ30</accession>
<reference evidence="22" key="3">
    <citation type="submission" date="2025-09" db="UniProtKB">
        <authorList>
            <consortium name="Ensembl"/>
        </authorList>
    </citation>
    <scope>IDENTIFICATION</scope>
</reference>
<dbReference type="InterPro" id="IPR018200">
    <property type="entry name" value="USP_CS"/>
</dbReference>
<evidence type="ECO:0000259" key="21">
    <source>
        <dbReference type="PROSITE" id="PS51283"/>
    </source>
</evidence>
<dbReference type="GO" id="GO:0008270">
    <property type="term" value="F:zinc ion binding"/>
    <property type="evidence" value="ECO:0007669"/>
    <property type="project" value="UniProtKB-KW"/>
</dbReference>
<evidence type="ECO:0000256" key="14">
    <source>
        <dbReference type="ARBA" id="ARBA00022833"/>
    </source>
</evidence>
<keyword evidence="11 17" id="KW-0833">Ubl conjugation pathway</keyword>
<feature type="compositionally biased region" description="Polar residues" evidence="18">
    <location>
        <begin position="273"/>
        <end position="284"/>
    </location>
</feature>
<evidence type="ECO:0000256" key="2">
    <source>
        <dbReference type="ARBA" id="ARBA00004300"/>
    </source>
</evidence>
<dbReference type="InterPro" id="IPR038765">
    <property type="entry name" value="Papain-like_cys_pep_sf"/>
</dbReference>
<keyword evidence="8" id="KW-0479">Metal-binding</keyword>
<dbReference type="PROSITE" id="PS51283">
    <property type="entry name" value="DUSP"/>
    <property type="match status" value="2"/>
</dbReference>
<evidence type="ECO:0000256" key="1">
    <source>
        <dbReference type="ARBA" id="ARBA00000707"/>
    </source>
</evidence>
<evidence type="ECO:0000259" key="20">
    <source>
        <dbReference type="PROSITE" id="PS50271"/>
    </source>
</evidence>
<dbReference type="InterPro" id="IPR028889">
    <property type="entry name" value="USP"/>
</dbReference>
<dbReference type="SMART" id="SM00695">
    <property type="entry name" value="DUSP"/>
    <property type="match status" value="2"/>
</dbReference>
<evidence type="ECO:0000256" key="13">
    <source>
        <dbReference type="ARBA" id="ARBA00022807"/>
    </source>
</evidence>
<keyword evidence="10 16" id="KW-0863">Zinc-finger</keyword>
<dbReference type="GO" id="GO:0006508">
    <property type="term" value="P:proteolysis"/>
    <property type="evidence" value="ECO:0007669"/>
    <property type="project" value="UniProtKB-KW"/>
</dbReference>
<dbReference type="Pfam" id="PF00443">
    <property type="entry name" value="UCH"/>
    <property type="match status" value="1"/>
</dbReference>
<evidence type="ECO:0000256" key="15">
    <source>
        <dbReference type="ARBA" id="ARBA00023212"/>
    </source>
</evidence>
<feature type="domain" description="USP" evidence="19">
    <location>
        <begin position="142"/>
        <end position="656"/>
    </location>
</feature>
<dbReference type="PROSITE" id="PS00972">
    <property type="entry name" value="USP_1"/>
    <property type="match status" value="1"/>
</dbReference>
<dbReference type="InterPro" id="IPR050185">
    <property type="entry name" value="Ub_carboxyl-term_hydrolase"/>
</dbReference>
<keyword evidence="7 17" id="KW-0645">Protease</keyword>
<evidence type="ECO:0000256" key="7">
    <source>
        <dbReference type="ARBA" id="ARBA00022670"/>
    </source>
</evidence>
<feature type="region of interest" description="Disordered" evidence="18">
    <location>
        <begin position="863"/>
        <end position="883"/>
    </location>
</feature>
<keyword evidence="14" id="KW-0862">Zinc</keyword>
<protein>
    <recommendedName>
        <fullName evidence="17">Ubiquitin carboxyl-terminal hydrolase</fullName>
        <ecNumber evidence="17">3.4.19.12</ecNumber>
    </recommendedName>
</protein>
<name>A0A8C5GJ30_GOUWI</name>
<dbReference type="Gene3D" id="3.90.70.10">
    <property type="entry name" value="Cysteine proteinases"/>
    <property type="match status" value="2"/>
</dbReference>
<dbReference type="AlphaFoldDB" id="A0A8C5GJ30"/>
<evidence type="ECO:0000256" key="6">
    <source>
        <dbReference type="ARBA" id="ARBA00022583"/>
    </source>
</evidence>
<comment type="subcellular location">
    <subcellularLocation>
        <location evidence="2">Cytoplasm</location>
        <location evidence="2">Cytoskeleton</location>
        <location evidence="2">Microtubule organizing center</location>
        <location evidence="2">Centrosome</location>
    </subcellularLocation>
    <subcellularLocation>
        <location evidence="3">Cytoplasm</location>
        <location evidence="3">Perinuclear region</location>
    </subcellularLocation>
</comment>
<dbReference type="CDD" id="cd02674">
    <property type="entry name" value="Peptidase_C19R"/>
    <property type="match status" value="1"/>
</dbReference>
<evidence type="ECO:0000256" key="8">
    <source>
        <dbReference type="ARBA" id="ARBA00022723"/>
    </source>
</evidence>
<dbReference type="GO" id="GO:0005813">
    <property type="term" value="C:centrosome"/>
    <property type="evidence" value="ECO:0007669"/>
    <property type="project" value="UniProtKB-SubCell"/>
</dbReference>
<evidence type="ECO:0000256" key="3">
    <source>
        <dbReference type="ARBA" id="ARBA00004556"/>
    </source>
</evidence>
<evidence type="ECO:0000256" key="11">
    <source>
        <dbReference type="ARBA" id="ARBA00022786"/>
    </source>
</evidence>
<comment type="similarity">
    <text evidence="4">Belongs to the peptidase C19 family. USP20/USP33 subfamily.</text>
</comment>
<keyword evidence="12 17" id="KW-0378">Hydrolase</keyword>
<keyword evidence="6" id="KW-0254">Endocytosis</keyword>
<dbReference type="Pfam" id="PF06337">
    <property type="entry name" value="DUSP"/>
    <property type="match status" value="2"/>
</dbReference>
<dbReference type="PROSITE" id="PS00973">
    <property type="entry name" value="USP_2"/>
    <property type="match status" value="1"/>
</dbReference>
<keyword evidence="23" id="KW-1185">Reference proteome</keyword>
<dbReference type="Proteomes" id="UP000694680">
    <property type="component" value="Chromosome 17"/>
</dbReference>
<comment type="catalytic activity">
    <reaction evidence="1 17">
        <text>Thiol-dependent hydrolysis of ester, thioester, amide, peptide and isopeptide bonds formed by the C-terminal Gly of ubiquitin (a 76-residue protein attached to proteins as an intracellular targeting signal).</text>
        <dbReference type="EC" id="3.4.19.12"/>
    </reaction>
</comment>
<evidence type="ECO:0000259" key="19">
    <source>
        <dbReference type="PROSITE" id="PS50235"/>
    </source>
</evidence>
<dbReference type="PROSITE" id="PS50271">
    <property type="entry name" value="ZF_UBP"/>
    <property type="match status" value="1"/>
</dbReference>
<dbReference type="PANTHER" id="PTHR21646">
    <property type="entry name" value="UBIQUITIN CARBOXYL-TERMINAL HYDROLASE"/>
    <property type="match status" value="1"/>
</dbReference>
<dbReference type="SUPFAM" id="SSF54001">
    <property type="entry name" value="Cysteine proteinases"/>
    <property type="match status" value="1"/>
</dbReference>